<accession>A0ABR0PKD7</accession>
<evidence type="ECO:0000313" key="1">
    <source>
        <dbReference type="EMBL" id="KAK5824724.1"/>
    </source>
</evidence>
<protein>
    <submittedName>
        <fullName evidence="1">Uncharacterized protein</fullName>
    </submittedName>
</protein>
<dbReference type="EMBL" id="JARKNE010000006">
    <property type="protein sequence ID" value="KAK5824724.1"/>
    <property type="molecule type" value="Genomic_DNA"/>
</dbReference>
<organism evidence="1 2">
    <name type="scientific">Gossypium arboreum</name>
    <name type="common">Tree cotton</name>
    <name type="synonym">Gossypium nanking</name>
    <dbReference type="NCBI Taxonomy" id="29729"/>
    <lineage>
        <taxon>Eukaryota</taxon>
        <taxon>Viridiplantae</taxon>
        <taxon>Streptophyta</taxon>
        <taxon>Embryophyta</taxon>
        <taxon>Tracheophyta</taxon>
        <taxon>Spermatophyta</taxon>
        <taxon>Magnoliopsida</taxon>
        <taxon>eudicotyledons</taxon>
        <taxon>Gunneridae</taxon>
        <taxon>Pentapetalae</taxon>
        <taxon>rosids</taxon>
        <taxon>malvids</taxon>
        <taxon>Malvales</taxon>
        <taxon>Malvaceae</taxon>
        <taxon>Malvoideae</taxon>
        <taxon>Gossypium</taxon>
    </lineage>
</organism>
<proteinExistence type="predicted"/>
<gene>
    <name evidence="1" type="ORF">PVK06_019507</name>
</gene>
<keyword evidence="2" id="KW-1185">Reference proteome</keyword>
<evidence type="ECO:0000313" key="2">
    <source>
        <dbReference type="Proteomes" id="UP001358586"/>
    </source>
</evidence>
<comment type="caution">
    <text evidence="1">The sequence shown here is derived from an EMBL/GenBank/DDBJ whole genome shotgun (WGS) entry which is preliminary data.</text>
</comment>
<sequence length="88" mass="9926">MFTLHSAMYFTAPSSPTYYTLMSTLMPTQMPTSIQTYSSIIMIPKYYTQSGFTTSYGYSSIMSQTPITLLFYQGGSSPQPPSRRMEDT</sequence>
<dbReference type="Proteomes" id="UP001358586">
    <property type="component" value="Chromosome 6"/>
</dbReference>
<name>A0ABR0PKD7_GOSAR</name>
<reference evidence="1 2" key="1">
    <citation type="submission" date="2023-03" db="EMBL/GenBank/DDBJ databases">
        <title>WGS of Gossypium arboreum.</title>
        <authorList>
            <person name="Yu D."/>
        </authorList>
    </citation>
    <scope>NUCLEOTIDE SEQUENCE [LARGE SCALE GENOMIC DNA]</scope>
    <source>
        <tissue evidence="1">Leaf</tissue>
    </source>
</reference>